<evidence type="ECO:0000313" key="3">
    <source>
        <dbReference type="Proteomes" id="UP001596620"/>
    </source>
</evidence>
<dbReference type="EMBL" id="JBHTGR010000016">
    <property type="protein sequence ID" value="MFC7747208.1"/>
    <property type="molecule type" value="Genomic_DNA"/>
</dbReference>
<proteinExistence type="predicted"/>
<feature type="transmembrane region" description="Helical" evidence="1">
    <location>
        <begin position="96"/>
        <end position="119"/>
    </location>
</feature>
<name>A0ABW2UYW7_9BACI</name>
<keyword evidence="1" id="KW-1133">Transmembrane helix</keyword>
<keyword evidence="3" id="KW-1185">Reference proteome</keyword>
<organism evidence="2 3">
    <name type="scientific">Lentibacillus kimchii</name>
    <dbReference type="NCBI Taxonomy" id="1542911"/>
    <lineage>
        <taxon>Bacteria</taxon>
        <taxon>Bacillati</taxon>
        <taxon>Bacillota</taxon>
        <taxon>Bacilli</taxon>
        <taxon>Bacillales</taxon>
        <taxon>Bacillaceae</taxon>
        <taxon>Lentibacillus</taxon>
    </lineage>
</organism>
<feature type="transmembrane region" description="Helical" evidence="1">
    <location>
        <begin position="60"/>
        <end position="84"/>
    </location>
</feature>
<reference evidence="3" key="1">
    <citation type="journal article" date="2019" name="Int. J. Syst. Evol. Microbiol.">
        <title>The Global Catalogue of Microorganisms (GCM) 10K type strain sequencing project: providing services to taxonomists for standard genome sequencing and annotation.</title>
        <authorList>
            <consortium name="The Broad Institute Genomics Platform"/>
            <consortium name="The Broad Institute Genome Sequencing Center for Infectious Disease"/>
            <person name="Wu L."/>
            <person name="Ma J."/>
        </authorList>
    </citation>
    <scope>NUCLEOTIDE SEQUENCE [LARGE SCALE GENOMIC DNA]</scope>
    <source>
        <strain evidence="3">JCM 30234</strain>
    </source>
</reference>
<dbReference type="Proteomes" id="UP001596620">
    <property type="component" value="Unassembled WGS sequence"/>
</dbReference>
<dbReference type="RefSeq" id="WP_382358725.1">
    <property type="nucleotide sequence ID" value="NZ_JBHTGR010000016.1"/>
</dbReference>
<accession>A0ABW2UYW7</accession>
<keyword evidence="1" id="KW-0472">Membrane</keyword>
<keyword evidence="1" id="KW-0812">Transmembrane</keyword>
<evidence type="ECO:0000256" key="1">
    <source>
        <dbReference type="SAM" id="Phobius"/>
    </source>
</evidence>
<gene>
    <name evidence="2" type="ORF">ACFQU8_08150</name>
</gene>
<comment type="caution">
    <text evidence="2">The sequence shown here is derived from an EMBL/GenBank/DDBJ whole genome shotgun (WGS) entry which is preliminary data.</text>
</comment>
<sequence>MSQKLFNTAGWMFLIAIGVFWIIMGYSGLYSLLLALSYISFSISDGSIKKLGKLSFSQAALILFALVVSVAVAFGLIQLGNYIINDMLHLTGVIKTISLIIATILSLTPAMFLFGSIIYKVSNHLESHKS</sequence>
<evidence type="ECO:0000313" key="2">
    <source>
        <dbReference type="EMBL" id="MFC7747208.1"/>
    </source>
</evidence>
<protein>
    <submittedName>
        <fullName evidence="2">Disulfide bond formation protein DsbD</fullName>
    </submittedName>
</protein>
<feature type="transmembrane region" description="Helical" evidence="1">
    <location>
        <begin position="12"/>
        <end position="39"/>
    </location>
</feature>